<dbReference type="PANTHER" id="PTHR45528:SF1">
    <property type="entry name" value="SENSOR HISTIDINE KINASE CPXA"/>
    <property type="match status" value="1"/>
</dbReference>
<dbReference type="PROSITE" id="PS50885">
    <property type="entry name" value="HAMP"/>
    <property type="match status" value="1"/>
</dbReference>
<dbReference type="GO" id="GO:0005886">
    <property type="term" value="C:plasma membrane"/>
    <property type="evidence" value="ECO:0007669"/>
    <property type="project" value="UniProtKB-SubCell"/>
</dbReference>
<keyword evidence="10" id="KW-0067">ATP-binding</keyword>
<dbReference type="Pfam" id="PF00512">
    <property type="entry name" value="HisKA"/>
    <property type="match status" value="1"/>
</dbReference>
<comment type="subcellular location">
    <subcellularLocation>
        <location evidence="2">Cell membrane</location>
        <topology evidence="2">Multi-pass membrane protein</topology>
    </subcellularLocation>
</comment>
<keyword evidence="5" id="KW-0597">Phosphoprotein</keyword>
<dbReference type="EC" id="2.7.13.3" evidence="3"/>
<dbReference type="InterPro" id="IPR050398">
    <property type="entry name" value="HssS/ArlS-like"/>
</dbReference>
<dbReference type="RefSeq" id="WP_423248657.1">
    <property type="nucleotide sequence ID" value="NZ_CACRUQ010000013.1"/>
</dbReference>
<dbReference type="InterPro" id="IPR036890">
    <property type="entry name" value="HATPase_C_sf"/>
</dbReference>
<keyword evidence="6 16" id="KW-0808">Transferase</keyword>
<comment type="catalytic activity">
    <reaction evidence="1">
        <text>ATP + protein L-histidine = ADP + protein N-phospho-L-histidine.</text>
        <dbReference type="EC" id="2.7.13.3"/>
    </reaction>
</comment>
<evidence type="ECO:0000256" key="3">
    <source>
        <dbReference type="ARBA" id="ARBA00012438"/>
    </source>
</evidence>
<evidence type="ECO:0000256" key="10">
    <source>
        <dbReference type="ARBA" id="ARBA00022840"/>
    </source>
</evidence>
<feature type="transmembrane region" description="Helical" evidence="14">
    <location>
        <begin position="6"/>
        <end position="27"/>
    </location>
</feature>
<evidence type="ECO:0000256" key="14">
    <source>
        <dbReference type="SAM" id="Phobius"/>
    </source>
</evidence>
<evidence type="ECO:0000313" key="16">
    <source>
        <dbReference type="EMBL" id="VYU10528.1"/>
    </source>
</evidence>
<evidence type="ECO:0000256" key="13">
    <source>
        <dbReference type="ARBA" id="ARBA00023136"/>
    </source>
</evidence>
<evidence type="ECO:0000256" key="1">
    <source>
        <dbReference type="ARBA" id="ARBA00000085"/>
    </source>
</evidence>
<proteinExistence type="predicted"/>
<feature type="domain" description="HAMP" evidence="15">
    <location>
        <begin position="34"/>
        <end position="80"/>
    </location>
</feature>
<keyword evidence="13 14" id="KW-0472">Membrane</keyword>
<dbReference type="InterPro" id="IPR003661">
    <property type="entry name" value="HisK_dim/P_dom"/>
</dbReference>
<accession>A0A6N3C6D2</accession>
<evidence type="ECO:0000256" key="8">
    <source>
        <dbReference type="ARBA" id="ARBA00022741"/>
    </source>
</evidence>
<dbReference type="SMART" id="SM00388">
    <property type="entry name" value="HisKA"/>
    <property type="match status" value="1"/>
</dbReference>
<evidence type="ECO:0000256" key="11">
    <source>
        <dbReference type="ARBA" id="ARBA00022989"/>
    </source>
</evidence>
<dbReference type="CDD" id="cd06225">
    <property type="entry name" value="HAMP"/>
    <property type="match status" value="1"/>
</dbReference>
<dbReference type="GO" id="GO:0000155">
    <property type="term" value="F:phosphorelay sensor kinase activity"/>
    <property type="evidence" value="ECO:0007669"/>
    <property type="project" value="InterPro"/>
</dbReference>
<evidence type="ECO:0000256" key="2">
    <source>
        <dbReference type="ARBA" id="ARBA00004651"/>
    </source>
</evidence>
<keyword evidence="4" id="KW-1003">Cell membrane</keyword>
<dbReference type="GO" id="GO:0005524">
    <property type="term" value="F:ATP binding"/>
    <property type="evidence" value="ECO:0007669"/>
    <property type="project" value="UniProtKB-KW"/>
</dbReference>
<keyword evidence="11 14" id="KW-1133">Transmembrane helix</keyword>
<dbReference type="InterPro" id="IPR036097">
    <property type="entry name" value="HisK_dim/P_sf"/>
</dbReference>
<keyword evidence="12" id="KW-0902">Two-component regulatory system</keyword>
<evidence type="ECO:0000256" key="4">
    <source>
        <dbReference type="ARBA" id="ARBA00022475"/>
    </source>
</evidence>
<dbReference type="SMART" id="SM00304">
    <property type="entry name" value="HAMP"/>
    <property type="match status" value="1"/>
</dbReference>
<evidence type="ECO:0000256" key="9">
    <source>
        <dbReference type="ARBA" id="ARBA00022777"/>
    </source>
</evidence>
<evidence type="ECO:0000256" key="7">
    <source>
        <dbReference type="ARBA" id="ARBA00022692"/>
    </source>
</evidence>
<dbReference type="SUPFAM" id="SSF55874">
    <property type="entry name" value="ATPase domain of HSP90 chaperone/DNA topoisomerase II/histidine kinase"/>
    <property type="match status" value="1"/>
</dbReference>
<dbReference type="SUPFAM" id="SSF47384">
    <property type="entry name" value="Homodimeric domain of signal transducing histidine kinase"/>
    <property type="match status" value="1"/>
</dbReference>
<dbReference type="EMBL" id="CACRUQ010000013">
    <property type="protein sequence ID" value="VYU10528.1"/>
    <property type="molecule type" value="Genomic_DNA"/>
</dbReference>
<protein>
    <recommendedName>
        <fullName evidence="3">histidine kinase</fullName>
        <ecNumber evidence="3">2.7.13.3</ecNumber>
    </recommendedName>
</protein>
<gene>
    <name evidence="16" type="primary">mprB</name>
    <name evidence="16" type="ORF">RTLFYP15_01509</name>
</gene>
<keyword evidence="8" id="KW-0547">Nucleotide-binding</keyword>
<dbReference type="SUPFAM" id="SSF158472">
    <property type="entry name" value="HAMP domain-like"/>
    <property type="match status" value="1"/>
</dbReference>
<dbReference type="PANTHER" id="PTHR45528">
    <property type="entry name" value="SENSOR HISTIDINE KINASE CPXA"/>
    <property type="match status" value="1"/>
</dbReference>
<dbReference type="CDD" id="cd00082">
    <property type="entry name" value="HisKA"/>
    <property type="match status" value="1"/>
</dbReference>
<dbReference type="Gene3D" id="6.10.340.10">
    <property type="match status" value="1"/>
</dbReference>
<keyword evidence="9 16" id="KW-0418">Kinase</keyword>
<dbReference type="Gene3D" id="3.30.565.10">
    <property type="entry name" value="Histidine kinase-like ATPase, C-terminal domain"/>
    <property type="match status" value="1"/>
</dbReference>
<reference evidence="16" key="1">
    <citation type="submission" date="2019-11" db="EMBL/GenBank/DDBJ databases">
        <authorList>
            <person name="Feng L."/>
        </authorList>
    </citation>
    <scope>NUCLEOTIDE SEQUENCE</scope>
    <source>
        <strain evidence="16">RtorquesLFYP15</strain>
    </source>
</reference>
<keyword evidence="7 14" id="KW-0812">Transmembrane</keyword>
<evidence type="ECO:0000259" key="15">
    <source>
        <dbReference type="PROSITE" id="PS50885"/>
    </source>
</evidence>
<dbReference type="AlphaFoldDB" id="A0A6N3C6D2"/>
<evidence type="ECO:0000256" key="6">
    <source>
        <dbReference type="ARBA" id="ARBA00022679"/>
    </source>
</evidence>
<dbReference type="Gene3D" id="1.10.287.130">
    <property type="match status" value="1"/>
</dbReference>
<organism evidence="16">
    <name type="scientific">[Ruminococcus] torques</name>
    <dbReference type="NCBI Taxonomy" id="33039"/>
    <lineage>
        <taxon>Bacteria</taxon>
        <taxon>Bacillati</taxon>
        <taxon>Bacillota</taxon>
        <taxon>Clostridia</taxon>
        <taxon>Lachnospirales</taxon>
        <taxon>Lachnospiraceae</taxon>
        <taxon>Mediterraneibacter</taxon>
    </lineage>
</organism>
<evidence type="ECO:0000256" key="12">
    <source>
        <dbReference type="ARBA" id="ARBA00023012"/>
    </source>
</evidence>
<evidence type="ECO:0000256" key="5">
    <source>
        <dbReference type="ARBA" id="ARBA00022553"/>
    </source>
</evidence>
<dbReference type="Pfam" id="PF00672">
    <property type="entry name" value="HAMP"/>
    <property type="match status" value="1"/>
</dbReference>
<name>A0A6N3C6D2_9FIRM</name>
<dbReference type="InterPro" id="IPR003660">
    <property type="entry name" value="HAMP_dom"/>
</dbReference>
<sequence>MKYYLLYYIAAAFISIFLWILLFAIGIGKKVNYIQQLSSSVTQIESGALDCEIPIKGNDELATLAHGLNEMRLSLIEKQLKEAQMKSAQDQLVLSMAHDLRTPLTGLMTFLEIARKQNSLNECTDYISKAYAKTTQIRDLSNQLFDFFLINSENPMKLEEPENVEYALGEYLSELCGLLEMDGYHVSIEKLHWEPVQIQICTDFAGRIIDNLVSNIKKYAHPDLPVFLISEYTKTSACITIQNTIAVPDQFVHGTGIGVKNIHAMMHQMHGLCQVNIESDTYSITLKFPVI</sequence>